<dbReference type="InterPro" id="IPR050739">
    <property type="entry name" value="MFP"/>
</dbReference>
<keyword evidence="4" id="KW-1185">Reference proteome</keyword>
<dbReference type="PANTHER" id="PTHR30386">
    <property type="entry name" value="MEMBRANE FUSION SUBUNIT OF EMRAB-TOLC MULTIDRUG EFFLUX PUMP"/>
    <property type="match status" value="1"/>
</dbReference>
<dbReference type="RefSeq" id="WP_161012882.1">
    <property type="nucleotide sequence ID" value="NZ_WWCK01000002.1"/>
</dbReference>
<accession>A0A7X4GNP7</accession>
<dbReference type="EMBL" id="WWCK01000002">
    <property type="protein sequence ID" value="MYM66286.1"/>
    <property type="molecule type" value="Genomic_DNA"/>
</dbReference>
<dbReference type="Gene3D" id="2.40.30.170">
    <property type="match status" value="1"/>
</dbReference>
<organism evidence="3 4">
    <name type="scientific">Duganella rivi</name>
    <dbReference type="NCBI Taxonomy" id="2666083"/>
    <lineage>
        <taxon>Bacteria</taxon>
        <taxon>Pseudomonadati</taxon>
        <taxon>Pseudomonadota</taxon>
        <taxon>Betaproteobacteria</taxon>
        <taxon>Burkholderiales</taxon>
        <taxon>Oxalobacteraceae</taxon>
        <taxon>Telluria group</taxon>
        <taxon>Duganella</taxon>
    </lineage>
</organism>
<comment type="caution">
    <text evidence="3">The sequence shown here is derived from an EMBL/GenBank/DDBJ whole genome shotgun (WGS) entry which is preliminary data.</text>
</comment>
<dbReference type="Pfam" id="PF26002">
    <property type="entry name" value="Beta-barrel_AprE"/>
    <property type="match status" value="1"/>
</dbReference>
<name>A0A7X4GNP7_9BURK</name>
<sequence>MRSCDQLFREEILRAHGASPFGSIILMRPVPILLAAWIAILLSVALCLFLILGKYTPKVRVTGQIVPVGGAIRAVAPQFGRIVTAHVHEGAAVTIGQVIYELSSERNTENRNIDTRINAALVEKQKLLDQEQLMQVAQLTRLEQALGERRRLSQAGLTRFDQEILLQQNRVANITKVLARYRSLREEGFVSELQLIQYESEQGEQLGRLQTLERAKLDALRDLRQIDADTEQLRSQIVIGNLQARRARSDLEHEVAEQSARARIQVLAPATGRITALSAVMGESVGAGAVLATVIPADCVLEAHLMAPSRAIGFVSTGQSVRLRVAAFPYQKFGQIHGTVGNVELSPSSSGALSQVTEPMYRITVQLARQSVDGLGRQHQFKAGMAVEADMRQEPRRLINWLFDPILSAAKDYAS</sequence>
<evidence type="ECO:0000313" key="4">
    <source>
        <dbReference type="Proteomes" id="UP000450012"/>
    </source>
</evidence>
<reference evidence="3 4" key="1">
    <citation type="submission" date="2019-12" db="EMBL/GenBank/DDBJ databases">
        <title>Novel species isolated from a subtropical stream in China.</title>
        <authorList>
            <person name="Lu H."/>
        </authorList>
    </citation>
    <scope>NUCLEOTIDE SEQUENCE [LARGE SCALE GENOMIC DNA]</scope>
    <source>
        <strain evidence="3 4">FT55W</strain>
    </source>
</reference>
<keyword evidence="1" id="KW-1133">Transmembrane helix</keyword>
<evidence type="ECO:0000256" key="1">
    <source>
        <dbReference type="SAM" id="Phobius"/>
    </source>
</evidence>
<evidence type="ECO:0000313" key="3">
    <source>
        <dbReference type="EMBL" id="MYM66286.1"/>
    </source>
</evidence>
<dbReference type="PANTHER" id="PTHR30386:SF28">
    <property type="entry name" value="EXPORTED PROTEIN"/>
    <property type="match status" value="1"/>
</dbReference>
<protein>
    <submittedName>
        <fullName evidence="3">HlyD family efflux transporter periplasmic adaptor subunit</fullName>
    </submittedName>
</protein>
<dbReference type="Proteomes" id="UP000450012">
    <property type="component" value="Unassembled WGS sequence"/>
</dbReference>
<keyword evidence="1" id="KW-0812">Transmembrane</keyword>
<evidence type="ECO:0000259" key="2">
    <source>
        <dbReference type="Pfam" id="PF26002"/>
    </source>
</evidence>
<feature type="domain" description="AprE-like beta-barrel" evidence="2">
    <location>
        <begin position="308"/>
        <end position="392"/>
    </location>
</feature>
<dbReference type="AlphaFoldDB" id="A0A7X4GNP7"/>
<feature type="transmembrane region" description="Helical" evidence="1">
    <location>
        <begin position="30"/>
        <end position="52"/>
    </location>
</feature>
<keyword evidence="1" id="KW-0472">Membrane</keyword>
<dbReference type="PRINTS" id="PR01490">
    <property type="entry name" value="RTXTOXIND"/>
</dbReference>
<gene>
    <name evidence="3" type="ORF">GTP45_05475</name>
</gene>
<proteinExistence type="predicted"/>
<dbReference type="InterPro" id="IPR058982">
    <property type="entry name" value="Beta-barrel_AprE"/>
</dbReference>